<dbReference type="PROSITE" id="PS50837">
    <property type="entry name" value="NACHT"/>
    <property type="match status" value="1"/>
</dbReference>
<dbReference type="CDD" id="cd00200">
    <property type="entry name" value="WD40"/>
    <property type="match status" value="1"/>
</dbReference>
<dbReference type="SUPFAM" id="SSF48371">
    <property type="entry name" value="ARM repeat"/>
    <property type="match status" value="1"/>
</dbReference>
<feature type="repeat" description="WD" evidence="3">
    <location>
        <begin position="970"/>
        <end position="1008"/>
    </location>
</feature>
<dbReference type="PROSITE" id="PS00678">
    <property type="entry name" value="WD_REPEATS_1"/>
    <property type="match status" value="1"/>
</dbReference>
<dbReference type="PANTHER" id="PTHR19879:SF9">
    <property type="entry name" value="TRANSCRIPTION INITIATION FACTOR TFIID SUBUNIT 5"/>
    <property type="match status" value="1"/>
</dbReference>
<dbReference type="Pfam" id="PF00400">
    <property type="entry name" value="WD40"/>
    <property type="match status" value="6"/>
</dbReference>
<dbReference type="InterPro" id="IPR027417">
    <property type="entry name" value="P-loop_NTPase"/>
</dbReference>
<dbReference type="Proteomes" id="UP000799421">
    <property type="component" value="Unassembled WGS sequence"/>
</dbReference>
<dbReference type="InterPro" id="IPR036322">
    <property type="entry name" value="WD40_repeat_dom_sf"/>
</dbReference>
<dbReference type="InterPro" id="IPR056884">
    <property type="entry name" value="NPHP3-like_N"/>
</dbReference>
<evidence type="ECO:0000259" key="4">
    <source>
        <dbReference type="PROSITE" id="PS50837"/>
    </source>
</evidence>
<dbReference type="Gene3D" id="2.130.10.10">
    <property type="entry name" value="YVTN repeat-like/Quinoprotein amine dehydrogenase"/>
    <property type="match status" value="2"/>
</dbReference>
<feature type="domain" description="NACHT" evidence="4">
    <location>
        <begin position="24"/>
        <end position="179"/>
    </location>
</feature>
<feature type="non-terminal residue" evidence="5">
    <location>
        <position position="1008"/>
    </location>
</feature>
<sequence length="1008" mass="111623">CLNDTRVDILADIVQWAASLGNPKIFWLRGKAGTGKTTIARTVARKLDGEIVGGEKCIVASFFFKRGGGNLERIAYLVPTVARQLADTMSSLATGIANALREDSQLPGANMDYQFRYLLQAPCEAISQGRVNRTRIIIVIDSLDECDDAKGIETLLPLLGTLVKIHSTNLQVLVTSRPDRIIEDTFDTMDSTLCTRMDLDDAQEMSIGQDMRKFFIAEFAKIRGRPSVRRLANLGEDWPGETNIEALVQQSKPVFIVASTICRYIDTANPQGRLQDLFTQRSDNLTSRLEQLYLPILRHASIDADGQKNYHWEPLFESIVKPLILLNQPLSLRALAELLDCSPAEVREALDPLYSVIQVPIEDSKPITTYHLSFRDCLVNLHDKAQAQFRINEKETHRVLLERCLELLRSSFLQHGLSEGVVGGGICGPMCPGTSRKRISRDQIDSHISEAVRYAACNWCSHLIKLNPGLIELENVDEFLKRHFLHWIECMSWLGKIKDAISIVNQLRLHAQDNRTHDFKAFLEDAIRWIAAFQDLVSTTPLQTYLAALVRSPSKSIVRARFNHLIEQNLDMCFSRHDDWGPLQQRIRYGDSVSCVAISPDNKTVAAGLYNGNVRLWDTDMNTDAELYWVKNGRSHIHELRFLPDGRNLSMSSLDCALIINMLTKEVKVLFDRSKDSSQICGISPDAQLAAVDSQGVITLHNLRTKTKQLDISKERRPGSPVVFSPDSGTVVSSLTDCSVKIWSTSSGDEVASLEEHSDDISCLAFSPNGSRLASGCESGTICLWNTSTWSQEWVFDGNTALQFTFSPEGETLALAGICEPFFLLNAETGEEEVSSEIDIDGCTAFALSSGGRKLVVGNEAGDLRVLDARIEPRFQTTMIGAEITAMGHADSVKVIKMSPDGQLLATGSHDASVRLWDTHNWKQISLMKGHTSTISTLAFTLNGDMIASGSEDCTVRIWNTKSGEQMSIFTGHVEKLITAAVSPVDDTVASSDATGDVRLWDAKGGNQ</sequence>
<organism evidence="5 6">
    <name type="scientific">Piedraia hortae CBS 480.64</name>
    <dbReference type="NCBI Taxonomy" id="1314780"/>
    <lineage>
        <taxon>Eukaryota</taxon>
        <taxon>Fungi</taxon>
        <taxon>Dikarya</taxon>
        <taxon>Ascomycota</taxon>
        <taxon>Pezizomycotina</taxon>
        <taxon>Dothideomycetes</taxon>
        <taxon>Dothideomycetidae</taxon>
        <taxon>Capnodiales</taxon>
        <taxon>Piedraiaceae</taxon>
        <taxon>Piedraia</taxon>
    </lineage>
</organism>
<protein>
    <submittedName>
        <fullName evidence="5">WD40 repeat-like protein</fullName>
    </submittedName>
</protein>
<evidence type="ECO:0000313" key="6">
    <source>
        <dbReference type="Proteomes" id="UP000799421"/>
    </source>
</evidence>
<keyword evidence="2" id="KW-0677">Repeat</keyword>
<gene>
    <name evidence="5" type="ORF">K470DRAFT_197077</name>
</gene>
<evidence type="ECO:0000256" key="3">
    <source>
        <dbReference type="PROSITE-ProRule" id="PRU00221"/>
    </source>
</evidence>
<dbReference type="InterPro" id="IPR007111">
    <property type="entry name" value="NACHT_NTPase"/>
</dbReference>
<dbReference type="SUPFAM" id="SSF50978">
    <property type="entry name" value="WD40 repeat-like"/>
    <property type="match status" value="2"/>
</dbReference>
<dbReference type="PANTHER" id="PTHR19879">
    <property type="entry name" value="TRANSCRIPTION INITIATION FACTOR TFIID"/>
    <property type="match status" value="1"/>
</dbReference>
<feature type="repeat" description="WD" evidence="3">
    <location>
        <begin position="586"/>
        <end position="627"/>
    </location>
</feature>
<dbReference type="InterPro" id="IPR016024">
    <property type="entry name" value="ARM-type_fold"/>
</dbReference>
<feature type="repeat" description="WD" evidence="3">
    <location>
        <begin position="886"/>
        <end position="927"/>
    </location>
</feature>
<dbReference type="EMBL" id="MU005976">
    <property type="protein sequence ID" value="KAF2860973.1"/>
    <property type="molecule type" value="Genomic_DNA"/>
</dbReference>
<dbReference type="Pfam" id="PF24883">
    <property type="entry name" value="NPHP3_N"/>
    <property type="match status" value="1"/>
</dbReference>
<keyword evidence="1 3" id="KW-0853">WD repeat</keyword>
<dbReference type="Gene3D" id="3.40.50.300">
    <property type="entry name" value="P-loop containing nucleotide triphosphate hydrolases"/>
    <property type="match status" value="1"/>
</dbReference>
<dbReference type="SUPFAM" id="SSF52540">
    <property type="entry name" value="P-loop containing nucleoside triphosphate hydrolases"/>
    <property type="match status" value="1"/>
</dbReference>
<dbReference type="InterPro" id="IPR001680">
    <property type="entry name" value="WD40_rpt"/>
</dbReference>
<dbReference type="AlphaFoldDB" id="A0A6A7C0Q4"/>
<proteinExistence type="predicted"/>
<dbReference type="InterPro" id="IPR015943">
    <property type="entry name" value="WD40/YVTN_repeat-like_dom_sf"/>
</dbReference>
<evidence type="ECO:0000256" key="1">
    <source>
        <dbReference type="ARBA" id="ARBA00022574"/>
    </source>
</evidence>
<evidence type="ECO:0000313" key="5">
    <source>
        <dbReference type="EMBL" id="KAF2860973.1"/>
    </source>
</evidence>
<accession>A0A6A7C0Q4</accession>
<dbReference type="OrthoDB" id="674604at2759"/>
<dbReference type="InterPro" id="IPR020472">
    <property type="entry name" value="WD40_PAC1"/>
</dbReference>
<dbReference type="PROSITE" id="PS50082">
    <property type="entry name" value="WD_REPEATS_2"/>
    <property type="match status" value="6"/>
</dbReference>
<evidence type="ECO:0000256" key="2">
    <source>
        <dbReference type="ARBA" id="ARBA00022737"/>
    </source>
</evidence>
<feature type="repeat" description="WD" evidence="3">
    <location>
        <begin position="928"/>
        <end position="969"/>
    </location>
</feature>
<keyword evidence="6" id="KW-1185">Reference proteome</keyword>
<feature type="repeat" description="WD" evidence="3">
    <location>
        <begin position="754"/>
        <end position="789"/>
    </location>
</feature>
<dbReference type="SMART" id="SM00320">
    <property type="entry name" value="WD40"/>
    <property type="match status" value="8"/>
</dbReference>
<dbReference type="PRINTS" id="PR00320">
    <property type="entry name" value="GPROTEINBRPT"/>
</dbReference>
<dbReference type="InterPro" id="IPR019775">
    <property type="entry name" value="WD40_repeat_CS"/>
</dbReference>
<feature type="repeat" description="WD" evidence="3">
    <location>
        <begin position="722"/>
        <end position="753"/>
    </location>
</feature>
<feature type="non-terminal residue" evidence="5">
    <location>
        <position position="1"/>
    </location>
</feature>
<reference evidence="5" key="1">
    <citation type="journal article" date="2020" name="Stud. Mycol.">
        <title>101 Dothideomycetes genomes: a test case for predicting lifestyles and emergence of pathogens.</title>
        <authorList>
            <person name="Haridas S."/>
            <person name="Albert R."/>
            <person name="Binder M."/>
            <person name="Bloem J."/>
            <person name="Labutti K."/>
            <person name="Salamov A."/>
            <person name="Andreopoulos B."/>
            <person name="Baker S."/>
            <person name="Barry K."/>
            <person name="Bills G."/>
            <person name="Bluhm B."/>
            <person name="Cannon C."/>
            <person name="Castanera R."/>
            <person name="Culley D."/>
            <person name="Daum C."/>
            <person name="Ezra D."/>
            <person name="Gonzalez J."/>
            <person name="Henrissat B."/>
            <person name="Kuo A."/>
            <person name="Liang C."/>
            <person name="Lipzen A."/>
            <person name="Lutzoni F."/>
            <person name="Magnuson J."/>
            <person name="Mondo S."/>
            <person name="Nolan M."/>
            <person name="Ohm R."/>
            <person name="Pangilinan J."/>
            <person name="Park H.-J."/>
            <person name="Ramirez L."/>
            <person name="Alfaro M."/>
            <person name="Sun H."/>
            <person name="Tritt A."/>
            <person name="Yoshinaga Y."/>
            <person name="Zwiers L.-H."/>
            <person name="Turgeon B."/>
            <person name="Goodwin S."/>
            <person name="Spatafora J."/>
            <person name="Crous P."/>
            <person name="Grigoriev I."/>
        </authorList>
    </citation>
    <scope>NUCLEOTIDE SEQUENCE</scope>
    <source>
        <strain evidence="5">CBS 480.64</strain>
    </source>
</reference>
<name>A0A6A7C0Q4_9PEZI</name>
<dbReference type="PROSITE" id="PS50294">
    <property type="entry name" value="WD_REPEATS_REGION"/>
    <property type="match status" value="4"/>
</dbReference>